<protein>
    <submittedName>
        <fullName evidence="3">Uncharacterized protein</fullName>
    </submittedName>
</protein>
<evidence type="ECO:0000256" key="1">
    <source>
        <dbReference type="SAM" id="MobiDB-lite"/>
    </source>
</evidence>
<evidence type="ECO:0000256" key="2">
    <source>
        <dbReference type="SAM" id="SignalP"/>
    </source>
</evidence>
<proteinExistence type="predicted"/>
<gene>
    <name evidence="3" type="ORF">GM658_06440</name>
</gene>
<feature type="chain" id="PRO_5026785707" evidence="2">
    <location>
        <begin position="19"/>
        <end position="88"/>
    </location>
</feature>
<dbReference type="AlphaFoldDB" id="A0A6L6QCJ5"/>
<sequence>MKRSKTAFAAALSSASLAALLAGCGGGGGGDASAVPAQEPAPATSASADVFTAAMVAIVGSTSDTTEPDDVERVAPTRPDDREPVPVE</sequence>
<dbReference type="PROSITE" id="PS51257">
    <property type="entry name" value="PROKAR_LIPOPROTEIN"/>
    <property type="match status" value="1"/>
</dbReference>
<organism evidence="3 4">
    <name type="scientific">Massilia eburnea</name>
    <dbReference type="NCBI Taxonomy" id="1776165"/>
    <lineage>
        <taxon>Bacteria</taxon>
        <taxon>Pseudomonadati</taxon>
        <taxon>Pseudomonadota</taxon>
        <taxon>Betaproteobacteria</taxon>
        <taxon>Burkholderiales</taxon>
        <taxon>Oxalobacteraceae</taxon>
        <taxon>Telluria group</taxon>
        <taxon>Massilia</taxon>
    </lineage>
</organism>
<dbReference type="Proteomes" id="UP000472320">
    <property type="component" value="Unassembled WGS sequence"/>
</dbReference>
<comment type="caution">
    <text evidence="3">The sequence shown here is derived from an EMBL/GenBank/DDBJ whole genome shotgun (WGS) entry which is preliminary data.</text>
</comment>
<evidence type="ECO:0000313" key="4">
    <source>
        <dbReference type="Proteomes" id="UP000472320"/>
    </source>
</evidence>
<feature type="signal peptide" evidence="2">
    <location>
        <begin position="1"/>
        <end position="18"/>
    </location>
</feature>
<accession>A0A6L6QCJ5</accession>
<feature type="compositionally biased region" description="Basic and acidic residues" evidence="1">
    <location>
        <begin position="71"/>
        <end position="88"/>
    </location>
</feature>
<feature type="region of interest" description="Disordered" evidence="1">
    <location>
        <begin position="60"/>
        <end position="88"/>
    </location>
</feature>
<keyword evidence="2" id="KW-0732">Signal</keyword>
<dbReference type="EMBL" id="WNKX01000004">
    <property type="protein sequence ID" value="MTW10238.1"/>
    <property type="molecule type" value="Genomic_DNA"/>
</dbReference>
<evidence type="ECO:0000313" key="3">
    <source>
        <dbReference type="EMBL" id="MTW10238.1"/>
    </source>
</evidence>
<keyword evidence="4" id="KW-1185">Reference proteome</keyword>
<dbReference type="RefSeq" id="WP_155453197.1">
    <property type="nucleotide sequence ID" value="NZ_WNKX01000004.1"/>
</dbReference>
<reference evidence="3 4" key="1">
    <citation type="submission" date="2019-11" db="EMBL/GenBank/DDBJ databases">
        <title>Type strains purchased from KCTC, JCM and DSMZ.</title>
        <authorList>
            <person name="Lu H."/>
        </authorList>
    </citation>
    <scope>NUCLEOTIDE SEQUENCE [LARGE SCALE GENOMIC DNA]</scope>
    <source>
        <strain evidence="3 4">JCM 31587</strain>
    </source>
</reference>
<name>A0A6L6QCJ5_9BURK</name>